<comment type="caution">
    <text evidence="1">The sequence shown here is derived from an EMBL/GenBank/DDBJ whole genome shotgun (WGS) entry which is preliminary data.</text>
</comment>
<reference evidence="1 2" key="1">
    <citation type="submission" date="2018-01" db="EMBL/GenBank/DDBJ databases">
        <title>Draft genome sequence of Jishengella sp. NA12.</title>
        <authorList>
            <person name="Sahin N."/>
            <person name="Ay H."/>
            <person name="Saygin H."/>
        </authorList>
    </citation>
    <scope>NUCLEOTIDE SEQUENCE [LARGE SCALE GENOMIC DNA]</scope>
    <source>
        <strain evidence="1 2">NA12</strain>
    </source>
</reference>
<organism evidence="1 2">
    <name type="scientific">Micromonospora craterilacus</name>
    <dbReference type="NCBI Taxonomy" id="1655439"/>
    <lineage>
        <taxon>Bacteria</taxon>
        <taxon>Bacillati</taxon>
        <taxon>Actinomycetota</taxon>
        <taxon>Actinomycetes</taxon>
        <taxon>Micromonosporales</taxon>
        <taxon>Micromonosporaceae</taxon>
        <taxon>Micromonospora</taxon>
    </lineage>
</organism>
<name>A0A2W2DUK8_9ACTN</name>
<sequence>MLATLTVPTTLVEAGTPGTTGIGCATTGLRRRHDVAFRAAAGADMTARPTQLGHRVGRLTIAGPTKGKASA</sequence>
<dbReference type="EMBL" id="POTY01000122">
    <property type="protein sequence ID" value="PZG15602.1"/>
    <property type="molecule type" value="Genomic_DNA"/>
</dbReference>
<dbReference type="Proteomes" id="UP000248924">
    <property type="component" value="Unassembled WGS sequence"/>
</dbReference>
<dbReference type="AlphaFoldDB" id="A0A2W2DUK8"/>
<proteinExistence type="predicted"/>
<evidence type="ECO:0000313" key="1">
    <source>
        <dbReference type="EMBL" id="PZG15602.1"/>
    </source>
</evidence>
<protein>
    <submittedName>
        <fullName evidence="1">Uncharacterized protein</fullName>
    </submittedName>
</protein>
<keyword evidence="2" id="KW-1185">Reference proteome</keyword>
<evidence type="ECO:0000313" key="2">
    <source>
        <dbReference type="Proteomes" id="UP000248924"/>
    </source>
</evidence>
<accession>A0A2W2DUK8</accession>
<gene>
    <name evidence="1" type="ORF">C1I95_19205</name>
</gene>